<proteinExistence type="predicted"/>
<keyword evidence="1" id="KW-0732">Signal</keyword>
<dbReference type="EMBL" id="CP015772">
    <property type="protein sequence ID" value="ANH80063.1"/>
    <property type="molecule type" value="Genomic_DNA"/>
</dbReference>
<name>A0A1A9HXU0_9BACT</name>
<sequence>MGKMISRIIVFCCANFFLSLSTLGQSECTEVRNGKFYFYPQNSRQSFLIIRNSSLQREINVATNDTSYWKVRWKSPCMFDLIFLRTTKVLPAEEMKFYKLNFISAQILKVTKDYYIFKGGINGLDVNAVTDTMWLRKRY</sequence>
<evidence type="ECO:0000313" key="2">
    <source>
        <dbReference type="EMBL" id="ANH80063.1"/>
    </source>
</evidence>
<protein>
    <submittedName>
        <fullName evidence="2">Uncharacterized protein</fullName>
    </submittedName>
</protein>
<dbReference type="AlphaFoldDB" id="A0A1A9HXU0"/>
<feature type="signal peptide" evidence="1">
    <location>
        <begin position="1"/>
        <end position="24"/>
    </location>
</feature>
<evidence type="ECO:0000256" key="1">
    <source>
        <dbReference type="SAM" id="SignalP"/>
    </source>
</evidence>
<accession>A0A1A9HXU0</accession>
<keyword evidence="3" id="KW-1185">Reference proteome</keyword>
<evidence type="ECO:0000313" key="3">
    <source>
        <dbReference type="Proteomes" id="UP000077667"/>
    </source>
</evidence>
<organism evidence="2 3">
    <name type="scientific">Niabella ginsenosidivorans</name>
    <dbReference type="NCBI Taxonomy" id="1176587"/>
    <lineage>
        <taxon>Bacteria</taxon>
        <taxon>Pseudomonadati</taxon>
        <taxon>Bacteroidota</taxon>
        <taxon>Chitinophagia</taxon>
        <taxon>Chitinophagales</taxon>
        <taxon>Chitinophagaceae</taxon>
        <taxon>Niabella</taxon>
    </lineage>
</organism>
<dbReference type="STRING" id="1176587.A8C56_02855"/>
<dbReference type="KEGG" id="nia:A8C56_02855"/>
<gene>
    <name evidence="2" type="ORF">A8C56_02855</name>
</gene>
<reference evidence="2 3" key="1">
    <citation type="submission" date="2016-05" db="EMBL/GenBank/DDBJ databases">
        <title>Niabella ginsenosidivorans BS26 whole genome sequencing.</title>
        <authorList>
            <person name="Im W.T."/>
            <person name="Siddiqi M.Z."/>
        </authorList>
    </citation>
    <scope>NUCLEOTIDE SEQUENCE [LARGE SCALE GENOMIC DNA]</scope>
    <source>
        <strain evidence="2 3">BS26</strain>
    </source>
</reference>
<feature type="chain" id="PRO_5008389581" evidence="1">
    <location>
        <begin position="25"/>
        <end position="139"/>
    </location>
</feature>
<dbReference type="Proteomes" id="UP000077667">
    <property type="component" value="Chromosome"/>
</dbReference>